<dbReference type="InParanoid" id="A0A7N2LTU3"/>
<accession>A0A7N2LTU3</accession>
<reference evidence="9" key="2">
    <citation type="submission" date="2021-01" db="UniProtKB">
        <authorList>
            <consortium name="EnsemblPlants"/>
        </authorList>
    </citation>
    <scope>IDENTIFICATION</scope>
</reference>
<dbReference type="EMBL" id="LRBV02000005">
    <property type="status" value="NOT_ANNOTATED_CDS"/>
    <property type="molecule type" value="Genomic_DNA"/>
</dbReference>
<dbReference type="Gramene" id="QL05p069166:mrna">
    <property type="protein sequence ID" value="QL05p069166:mrna:CDS:1"/>
    <property type="gene ID" value="QL05p069166"/>
</dbReference>
<dbReference type="GO" id="GO:0016020">
    <property type="term" value="C:membrane"/>
    <property type="evidence" value="ECO:0007669"/>
    <property type="project" value="UniProtKB-SubCell"/>
</dbReference>
<dbReference type="Pfam" id="PF04526">
    <property type="entry name" value="DUF568"/>
    <property type="match status" value="1"/>
</dbReference>
<evidence type="ECO:0000256" key="3">
    <source>
        <dbReference type="ARBA" id="ARBA00022729"/>
    </source>
</evidence>
<keyword evidence="2" id="KW-0813">Transport</keyword>
<dbReference type="Proteomes" id="UP000594261">
    <property type="component" value="Chromosome 5"/>
</dbReference>
<evidence type="ECO:0000256" key="1">
    <source>
        <dbReference type="ARBA" id="ARBA00004370"/>
    </source>
</evidence>
<dbReference type="KEGG" id="qlo:115992589"/>
<dbReference type="CDD" id="cd09629">
    <property type="entry name" value="DOMON_CIL1_like"/>
    <property type="match status" value="1"/>
</dbReference>
<gene>
    <name evidence="9" type="primary">LOC115992589</name>
</gene>
<evidence type="ECO:0000256" key="6">
    <source>
        <dbReference type="SAM" id="MobiDB-lite"/>
    </source>
</evidence>
<keyword evidence="3 7" id="KW-0732">Signal</keyword>
<feature type="chain" id="PRO_5029491999" description="DOMON domain-containing protein" evidence="7">
    <location>
        <begin position="21"/>
        <end position="237"/>
    </location>
</feature>
<dbReference type="PROSITE" id="PS50836">
    <property type="entry name" value="DOMON"/>
    <property type="match status" value="1"/>
</dbReference>
<keyword evidence="10" id="KW-1185">Reference proteome</keyword>
<proteinExistence type="predicted"/>
<dbReference type="InterPro" id="IPR045265">
    <property type="entry name" value="AIR12_DOMON"/>
</dbReference>
<feature type="domain" description="DOMON" evidence="8">
    <location>
        <begin position="44"/>
        <end position="160"/>
    </location>
</feature>
<evidence type="ECO:0000259" key="8">
    <source>
        <dbReference type="PROSITE" id="PS50836"/>
    </source>
</evidence>
<keyword evidence="5" id="KW-0472">Membrane</keyword>
<protein>
    <recommendedName>
        <fullName evidence="8">DOMON domain-containing protein</fullName>
    </recommendedName>
</protein>
<name>A0A7N2LTU3_QUELO</name>
<evidence type="ECO:0000256" key="5">
    <source>
        <dbReference type="ARBA" id="ARBA00023136"/>
    </source>
</evidence>
<dbReference type="AlphaFoldDB" id="A0A7N2LTU3"/>
<dbReference type="GeneID" id="115992589"/>
<dbReference type="PANTHER" id="PTHR23130">
    <property type="entry name" value="CYTOCHROME B561 AND DOMON DOMAIN-CONTAINING PROTEIN"/>
    <property type="match status" value="1"/>
</dbReference>
<dbReference type="EnsemblPlants" id="QL05p069166:mrna">
    <property type="protein sequence ID" value="QL05p069166:mrna:CDS:1"/>
    <property type="gene ID" value="QL05p069166"/>
</dbReference>
<dbReference type="InterPro" id="IPR005018">
    <property type="entry name" value="DOMON_domain"/>
</dbReference>
<sequence length="237" mass="26249">MLRFVLVFSLLFTLCLSSSAQTCSKFTSFSNNLAYSSCKDLPYLNSFIYWNYKSSSGSLQIAYRHARITASNWLAWAINPVGLQSAMIGAQSLVAFQLSNGSMRVYTSQITSYTTTMPEDKLKYDVSELKATYANAEIIIYATLTLPSNTTTINQVWQDGPVSNDNPEAHSLATANTNSKGTLDLTSSPDPSRQPGTNSVTPNVSASRSSGRMLTWVLLRFWLTMLCGWKLIHVMLF</sequence>
<feature type="signal peptide" evidence="7">
    <location>
        <begin position="1"/>
        <end position="20"/>
    </location>
</feature>
<evidence type="ECO:0000256" key="4">
    <source>
        <dbReference type="ARBA" id="ARBA00022982"/>
    </source>
</evidence>
<dbReference type="OrthoDB" id="2419613at2759"/>
<evidence type="ECO:0000313" key="9">
    <source>
        <dbReference type="EnsemblPlants" id="QL05p069166:mrna:CDS:1"/>
    </source>
</evidence>
<keyword evidence="4" id="KW-0249">Electron transport</keyword>
<comment type="subcellular location">
    <subcellularLocation>
        <location evidence="1">Membrane</location>
    </subcellularLocation>
</comment>
<dbReference type="RefSeq" id="XP_030972676.1">
    <property type="nucleotide sequence ID" value="XM_031116816.1"/>
</dbReference>
<evidence type="ECO:0000256" key="7">
    <source>
        <dbReference type="SAM" id="SignalP"/>
    </source>
</evidence>
<dbReference type="OMA" id="SKSYASC"/>
<organism evidence="9 10">
    <name type="scientific">Quercus lobata</name>
    <name type="common">Valley oak</name>
    <dbReference type="NCBI Taxonomy" id="97700"/>
    <lineage>
        <taxon>Eukaryota</taxon>
        <taxon>Viridiplantae</taxon>
        <taxon>Streptophyta</taxon>
        <taxon>Embryophyta</taxon>
        <taxon>Tracheophyta</taxon>
        <taxon>Spermatophyta</taxon>
        <taxon>Magnoliopsida</taxon>
        <taxon>eudicotyledons</taxon>
        <taxon>Gunneridae</taxon>
        <taxon>Pentapetalae</taxon>
        <taxon>rosids</taxon>
        <taxon>fabids</taxon>
        <taxon>Fagales</taxon>
        <taxon>Fagaceae</taxon>
        <taxon>Quercus</taxon>
    </lineage>
</organism>
<feature type="region of interest" description="Disordered" evidence="6">
    <location>
        <begin position="178"/>
        <end position="206"/>
    </location>
</feature>
<evidence type="ECO:0000256" key="2">
    <source>
        <dbReference type="ARBA" id="ARBA00022448"/>
    </source>
</evidence>
<dbReference type="PANTHER" id="PTHR23130:SF167">
    <property type="entry name" value="CYTOCHROME B561 AND DOMON DOMAIN-CONTAINING PROTEIN"/>
    <property type="match status" value="1"/>
</dbReference>
<evidence type="ECO:0000313" key="10">
    <source>
        <dbReference type="Proteomes" id="UP000594261"/>
    </source>
</evidence>
<reference evidence="9 10" key="1">
    <citation type="journal article" date="2016" name="G3 (Bethesda)">
        <title>First Draft Assembly and Annotation of the Genome of a California Endemic Oak Quercus lobata Nee (Fagaceae).</title>
        <authorList>
            <person name="Sork V.L."/>
            <person name="Fitz-Gibbon S.T."/>
            <person name="Puiu D."/>
            <person name="Crepeau M."/>
            <person name="Gugger P.F."/>
            <person name="Sherman R."/>
            <person name="Stevens K."/>
            <person name="Langley C.H."/>
            <person name="Pellegrini M."/>
            <person name="Salzberg S.L."/>
        </authorList>
    </citation>
    <scope>NUCLEOTIDE SEQUENCE [LARGE SCALE GENOMIC DNA]</scope>
    <source>
        <strain evidence="9 10">cv. SW786</strain>
    </source>
</reference>